<protein>
    <submittedName>
        <fullName evidence="1">Uncharacterized protein</fullName>
    </submittedName>
</protein>
<gene>
    <name evidence="1" type="ORF">H3V53_13975</name>
</gene>
<evidence type="ECO:0000313" key="1">
    <source>
        <dbReference type="EMBL" id="MEI5998273.1"/>
    </source>
</evidence>
<keyword evidence="2" id="KW-1185">Reference proteome</keyword>
<dbReference type="Proteomes" id="UP001386437">
    <property type="component" value="Unassembled WGS sequence"/>
</dbReference>
<organism evidence="1 2">
    <name type="scientific">Paraburkholderia bengalensis</name>
    <dbReference type="NCBI Taxonomy" id="2747562"/>
    <lineage>
        <taxon>Bacteria</taxon>
        <taxon>Pseudomonadati</taxon>
        <taxon>Pseudomonadota</taxon>
        <taxon>Betaproteobacteria</taxon>
        <taxon>Burkholderiales</taxon>
        <taxon>Burkholderiaceae</taxon>
        <taxon>Paraburkholderia</taxon>
    </lineage>
</organism>
<comment type="caution">
    <text evidence="1">The sequence shown here is derived from an EMBL/GenBank/DDBJ whole genome shotgun (WGS) entry which is preliminary data.</text>
</comment>
<sequence>MGQADVKLRLEGHLYVKNFSGRRINVLVVGDGDEVSVDFPPGHDTVINYTIYNGGDLFPRDDYIFDVILTNKDTGKKFDLKGLRAHAASAYSGVLTVADGIPDPNELEVVYVEGLPSLIQSANTKFRRA</sequence>
<dbReference type="RefSeq" id="WP_336598453.1">
    <property type="nucleotide sequence ID" value="NZ_JACFYJ010000019.1"/>
</dbReference>
<reference evidence="1 2" key="1">
    <citation type="journal article" date="2022" name="Arch. Microbiol.">
        <title>Paraburkholderia bengalensis sp. nov. isolated from roots of Oryza sativa, IR64.</title>
        <authorList>
            <person name="Nag P."/>
            <person name="Mondal N."/>
            <person name="Sarkar J."/>
            <person name="Das S."/>
        </authorList>
    </citation>
    <scope>NUCLEOTIDE SEQUENCE [LARGE SCALE GENOMIC DNA]</scope>
    <source>
        <strain evidence="1 2">IR64_4_BI</strain>
    </source>
</reference>
<evidence type="ECO:0000313" key="2">
    <source>
        <dbReference type="Proteomes" id="UP001386437"/>
    </source>
</evidence>
<dbReference type="EMBL" id="JACFYJ010000019">
    <property type="protein sequence ID" value="MEI5998273.1"/>
    <property type="molecule type" value="Genomic_DNA"/>
</dbReference>
<accession>A0ABU8IS58</accession>
<name>A0ABU8IS58_9BURK</name>
<proteinExistence type="predicted"/>